<keyword evidence="2" id="KW-0378">Hydrolase</keyword>
<organism evidence="6 7">
    <name type="scientific">Schleiferilactobacillus harbinensis</name>
    <dbReference type="NCBI Taxonomy" id="304207"/>
    <lineage>
        <taxon>Bacteria</taxon>
        <taxon>Bacillati</taxon>
        <taxon>Bacillota</taxon>
        <taxon>Bacilli</taxon>
        <taxon>Lactobacillales</taxon>
        <taxon>Lactobacillaceae</taxon>
        <taxon>Schleiferilactobacillus</taxon>
    </lineage>
</organism>
<dbReference type="NCBIfam" id="TIGR01613">
    <property type="entry name" value="primase_Cterm"/>
    <property type="match status" value="1"/>
</dbReference>
<dbReference type="InterPro" id="IPR045455">
    <property type="entry name" value="NrS-1_pol-like_helicase"/>
</dbReference>
<gene>
    <name evidence="6" type="ORF">D1010_03145</name>
</gene>
<reference evidence="6 7" key="1">
    <citation type="submission" date="2019-10" db="EMBL/GenBank/DDBJ databases">
        <title>The completed genome of Lactobacillus harbinensis M1.</title>
        <authorList>
            <person name="Zheng Y."/>
        </authorList>
    </citation>
    <scope>NUCLEOTIDE SEQUENCE [LARGE SCALE GENOMIC DNA]</scope>
    <source>
        <strain evidence="6 7">M1</strain>
    </source>
</reference>
<dbReference type="PANTHER" id="PTHR35372:SF2">
    <property type="entry name" value="SF3 HELICASE DOMAIN-CONTAINING PROTEIN"/>
    <property type="match status" value="1"/>
</dbReference>
<dbReference type="InterPro" id="IPR004968">
    <property type="entry name" value="DNA_primase/NTPase_C"/>
</dbReference>
<dbReference type="Proteomes" id="UP000326779">
    <property type="component" value="Chromosome"/>
</dbReference>
<evidence type="ECO:0000259" key="5">
    <source>
        <dbReference type="PROSITE" id="PS51206"/>
    </source>
</evidence>
<keyword evidence="4" id="KW-0067">ATP-binding</keyword>
<dbReference type="InterPro" id="IPR006500">
    <property type="entry name" value="Helicase_put_C_phage/plasmid"/>
</dbReference>
<dbReference type="SUPFAM" id="SSF52540">
    <property type="entry name" value="P-loop containing nucleoside triphosphate hydrolases"/>
    <property type="match status" value="1"/>
</dbReference>
<dbReference type="Pfam" id="PF19263">
    <property type="entry name" value="DUF5906"/>
    <property type="match status" value="1"/>
</dbReference>
<dbReference type="InterPro" id="IPR014818">
    <property type="entry name" value="Phage/plasmid_primase_P4_C"/>
</dbReference>
<dbReference type="InterPro" id="IPR014015">
    <property type="entry name" value="Helicase_SF3_DNA-vir"/>
</dbReference>
<dbReference type="KEGG" id="lhb:D1010_03145"/>
<evidence type="ECO:0000256" key="3">
    <source>
        <dbReference type="ARBA" id="ARBA00022806"/>
    </source>
</evidence>
<dbReference type="InterPro" id="IPR054468">
    <property type="entry name" value="NrSPol-like_HBD"/>
</dbReference>
<feature type="domain" description="SF3 helicase" evidence="5">
    <location>
        <begin position="484"/>
        <end position="644"/>
    </location>
</feature>
<dbReference type="Pfam" id="PF08706">
    <property type="entry name" value="D5_N"/>
    <property type="match status" value="1"/>
</dbReference>
<evidence type="ECO:0000256" key="1">
    <source>
        <dbReference type="ARBA" id="ARBA00022741"/>
    </source>
</evidence>
<name>A0A5P8M1Z0_9LACO</name>
<evidence type="ECO:0000313" key="6">
    <source>
        <dbReference type="EMBL" id="QFR22518.1"/>
    </source>
</evidence>
<accession>A0A5P8M1Z0</accession>
<dbReference type="RefSeq" id="WP_152260209.1">
    <property type="nucleotide sequence ID" value="NZ_CP045143.1"/>
</dbReference>
<evidence type="ECO:0000256" key="2">
    <source>
        <dbReference type="ARBA" id="ARBA00022801"/>
    </source>
</evidence>
<sequence length="767" mass="87671">MYEKIPAELKPLAQWGLYKLIWKPEKNKYTKIPYSALTGAKASSTAPEDWTTFDKALEGLERYSLDGLGFFFANGYVGVDVDHIGADLDRWAAGNTDDNLAYEFISNLQSYTEKSVSGEGIHILIKGDLPGSRRRKGNIEMYQSGRFFAMTGNRIGTFKNINHNAEEGLTKLYRKYLEPKQVIQLHPQRKQSSNDLSQDEIVAKMLASKTGPRLKLLLEGGWEQFYTSHSEADLAFANDLAFWTGRDFAKMDAIFRQSSLMRDKWDEKRGKTTYGVATLNKAINDTQSVYNPANERPKYNFGFIHGGNAKKPKTFPPHTWDDTGNADRFNDRFGSLARYSYIDKDWYIYNGSFWELDQRGLLPSMVDAVVADLKNEKITPPPDIKPEEIEQKWAAFTKKSRMNASKKAMMNEIQHRLPVLPEEFDRDKTLFNTANGYIDLTDGSLHDHDIKKMFSKQGDVEYSDTMDCPEWLAFLDQTFAGDQGLIDYLQKAIGYSLTGSTEEQVMFILYGSGRNGKSVFMDVLKHVAGSYARSMQAKSIMVQQTSSAANSDIARLKGARLVTASEPNEGVRLDEGLVKELTGGDTVTARFLYGTEFEFHPEFKLWLATNHKPIIRGTDDGIWRRLMPIPFTVQVPKEKVDKRLQYKLERESVGILNWAVDGALKWQREGLEPPESVKRASKEYRDEMDVLELFVNDCCDKGPGFEAPAGELFEKYRDWADQTGEYKMPKQKFGAQMRQKFEYKKNVARFYVGIRLKQDPRLNWMRN</sequence>
<dbReference type="GO" id="GO:0016787">
    <property type="term" value="F:hydrolase activity"/>
    <property type="evidence" value="ECO:0007669"/>
    <property type="project" value="UniProtKB-KW"/>
</dbReference>
<dbReference type="InterPro" id="IPR027417">
    <property type="entry name" value="P-loop_NTPase"/>
</dbReference>
<dbReference type="InterPro" id="IPR051620">
    <property type="entry name" value="ORF904-like_C"/>
</dbReference>
<protein>
    <submittedName>
        <fullName evidence="6">DNA primase</fullName>
    </submittedName>
</protein>
<proteinExistence type="predicted"/>
<dbReference type="PANTHER" id="PTHR35372">
    <property type="entry name" value="ATP BINDING PROTEIN-RELATED"/>
    <property type="match status" value="1"/>
</dbReference>
<dbReference type="PROSITE" id="PS51206">
    <property type="entry name" value="SF3_HELICASE_1"/>
    <property type="match status" value="1"/>
</dbReference>
<dbReference type="Pfam" id="PF03288">
    <property type="entry name" value="Pox_D5"/>
    <property type="match status" value="1"/>
</dbReference>
<dbReference type="SMART" id="SM00885">
    <property type="entry name" value="D5_N"/>
    <property type="match status" value="1"/>
</dbReference>
<dbReference type="Gene3D" id="3.40.50.300">
    <property type="entry name" value="P-loop containing nucleotide triphosphate hydrolases"/>
    <property type="match status" value="1"/>
</dbReference>
<keyword evidence="3" id="KW-0347">Helicase</keyword>
<evidence type="ECO:0000313" key="7">
    <source>
        <dbReference type="Proteomes" id="UP000326779"/>
    </source>
</evidence>
<dbReference type="AlphaFoldDB" id="A0A5P8M1Z0"/>
<dbReference type="GO" id="GO:0004386">
    <property type="term" value="F:helicase activity"/>
    <property type="evidence" value="ECO:0007669"/>
    <property type="project" value="UniProtKB-KW"/>
</dbReference>
<evidence type="ECO:0000256" key="4">
    <source>
        <dbReference type="ARBA" id="ARBA00022840"/>
    </source>
</evidence>
<dbReference type="GO" id="GO:0005524">
    <property type="term" value="F:ATP binding"/>
    <property type="evidence" value="ECO:0007669"/>
    <property type="project" value="UniProtKB-KW"/>
</dbReference>
<dbReference type="Pfam" id="PF22763">
    <property type="entry name" value="NrS1-1_pol-like_HBD"/>
    <property type="match status" value="1"/>
</dbReference>
<dbReference type="EMBL" id="CP045143">
    <property type="protein sequence ID" value="QFR22518.1"/>
    <property type="molecule type" value="Genomic_DNA"/>
</dbReference>
<keyword evidence="1" id="KW-0547">Nucleotide-binding</keyword>